<evidence type="ECO:0000313" key="6">
    <source>
        <dbReference type="EMBL" id="SUC39254.1"/>
    </source>
</evidence>
<name>A0A1Z1STH9_PROMI</name>
<dbReference type="PRINTS" id="PR01613">
    <property type="entry name" value="FIMBRIALPAPF"/>
</dbReference>
<dbReference type="PANTHER" id="PTHR33420:SF33">
    <property type="entry name" value="MINOR FIMBRIAL SUBUNIT"/>
    <property type="match status" value="1"/>
</dbReference>
<dbReference type="EMBL" id="ABKSPD020000015">
    <property type="protein sequence ID" value="EKW9777551.1"/>
    <property type="molecule type" value="Genomic_DNA"/>
</dbReference>
<dbReference type="Pfam" id="PF00419">
    <property type="entry name" value="Fimbrial"/>
    <property type="match status" value="1"/>
</dbReference>
<dbReference type="Proteomes" id="UP001171165">
    <property type="component" value="Unassembled WGS sequence"/>
</dbReference>
<feature type="domain" description="Fimbrial-type adhesion" evidence="2">
    <location>
        <begin position="28"/>
        <end position="180"/>
    </location>
</feature>
<dbReference type="STRING" id="584.AOUC001_03720"/>
<evidence type="ECO:0000313" key="5">
    <source>
        <dbReference type="EMBL" id="SPZ03235.1"/>
    </source>
</evidence>
<feature type="chain" id="PRO_5044063590" evidence="1">
    <location>
        <begin position="23"/>
        <end position="181"/>
    </location>
</feature>
<dbReference type="GO" id="GO:0009289">
    <property type="term" value="C:pilus"/>
    <property type="evidence" value="ECO:0007669"/>
    <property type="project" value="InterPro"/>
</dbReference>
<dbReference type="EMBL" id="CP021694">
    <property type="protein sequence ID" value="ARX33825.1"/>
    <property type="molecule type" value="Genomic_DNA"/>
</dbReference>
<reference evidence="4" key="3">
    <citation type="submission" date="2023-06" db="EMBL/GenBank/DDBJ databases">
        <authorList>
            <consortium name="Clinical and Environmental Microbiology Branch: Whole genome sequencing antimicrobial resistance pathogens in the healthcare setting"/>
        </authorList>
    </citation>
    <scope>NUCLEOTIDE SEQUENCE</scope>
    <source>
        <strain evidence="4">Microbial</strain>
    </source>
</reference>
<reference evidence="3 7" key="1">
    <citation type="submission" date="2017-05" db="EMBL/GenBank/DDBJ databases">
        <title>Whole genome sequencing of Proteus mirabilis AR_0155.</title>
        <authorList>
            <person name="Conlan S."/>
            <person name="Thomas P.J."/>
            <person name="Mullikin J."/>
            <person name="Frank K.M."/>
            <person name="Segre J.A."/>
        </authorList>
    </citation>
    <scope>NUCLEOTIDE SEQUENCE [LARGE SCALE GENOMIC DNA]</scope>
    <source>
        <strain evidence="3 7">AR_0155</strain>
    </source>
</reference>
<dbReference type="InterPro" id="IPR008966">
    <property type="entry name" value="Adhesion_dom_sf"/>
</dbReference>
<dbReference type="EMBL" id="UGTS01000006">
    <property type="protein sequence ID" value="SUC39254.1"/>
    <property type="molecule type" value="Genomic_DNA"/>
</dbReference>
<dbReference type="AlphaFoldDB" id="A0A1Z1STH9"/>
<accession>A0A1Z1STH9</accession>
<dbReference type="DNASU" id="6803035"/>
<evidence type="ECO:0000313" key="4">
    <source>
        <dbReference type="EMBL" id="EKW9777551.1"/>
    </source>
</evidence>
<dbReference type="InterPro" id="IPR000259">
    <property type="entry name" value="Adhesion_dom_fimbrial"/>
</dbReference>
<dbReference type="PANTHER" id="PTHR33420">
    <property type="entry name" value="FIMBRIAL SUBUNIT ELFA-RELATED"/>
    <property type="match status" value="1"/>
</dbReference>
<dbReference type="RefSeq" id="WP_004244322.1">
    <property type="nucleotide sequence ID" value="NZ_ABFCQN020000020.1"/>
</dbReference>
<dbReference type="KEGG" id="pvl:AOB99_13005"/>
<dbReference type="InterPro" id="IPR050263">
    <property type="entry name" value="Bact_Fimbrial_Adh_Pro"/>
</dbReference>
<evidence type="ECO:0000256" key="1">
    <source>
        <dbReference type="SAM" id="SignalP"/>
    </source>
</evidence>
<dbReference type="GO" id="GO:0043709">
    <property type="term" value="P:cell adhesion involved in single-species biofilm formation"/>
    <property type="evidence" value="ECO:0007669"/>
    <property type="project" value="TreeGrafter"/>
</dbReference>
<dbReference type="Gene3D" id="2.60.40.1090">
    <property type="entry name" value="Fimbrial-type adhesion domain"/>
    <property type="match status" value="1"/>
</dbReference>
<evidence type="ECO:0000313" key="3">
    <source>
        <dbReference type="EMBL" id="ARX33825.1"/>
    </source>
</evidence>
<proteinExistence type="predicted"/>
<evidence type="ECO:0000313" key="9">
    <source>
        <dbReference type="Proteomes" id="UP000254191"/>
    </source>
</evidence>
<evidence type="ECO:0000313" key="7">
    <source>
        <dbReference type="Proteomes" id="UP000195540"/>
    </source>
</evidence>
<sequence length="181" mass="19434">MNKSKYFILPIFLYLLSGTARAVDINIAITGAIYVPPCVVNNNIPIQFSFNQIMTYKVDGQTSAITKNIPITCTYFKGSPYVKVSGIQLAGAPDNVLKVSADSVNSNRFGLALYQGESVDENNPLRLNGSAPRGYAITKGFSNTGQDRSQFTITAVPFKTGTADLSPGNFTASASLSIVYN</sequence>
<dbReference type="InterPro" id="IPR036937">
    <property type="entry name" value="Adhesion_dom_fimbrial_sf"/>
</dbReference>
<dbReference type="EMBL" id="UAUE01000035">
    <property type="protein sequence ID" value="SPZ03235.1"/>
    <property type="molecule type" value="Genomic_DNA"/>
</dbReference>
<evidence type="ECO:0000259" key="2">
    <source>
        <dbReference type="Pfam" id="PF00419"/>
    </source>
</evidence>
<protein>
    <submittedName>
        <fullName evidence="4">Fimbrial protein</fullName>
    </submittedName>
    <submittedName>
        <fullName evidence="5">Fimbrial subunit</fullName>
    </submittedName>
</protein>
<dbReference type="OMA" id="IPPCVIN"/>
<dbReference type="OrthoDB" id="7007417at2"/>
<dbReference type="InterPro" id="IPR005430">
    <property type="entry name" value="P_pili_tip_PapF"/>
</dbReference>
<dbReference type="SUPFAM" id="SSF49401">
    <property type="entry name" value="Bacterial adhesins"/>
    <property type="match status" value="1"/>
</dbReference>
<keyword evidence="1" id="KW-0732">Signal</keyword>
<dbReference type="Proteomes" id="UP000195540">
    <property type="component" value="Chromosome"/>
</dbReference>
<organism evidence="4 10">
    <name type="scientific">Proteus mirabilis</name>
    <dbReference type="NCBI Taxonomy" id="584"/>
    <lineage>
        <taxon>Bacteria</taxon>
        <taxon>Pseudomonadati</taxon>
        <taxon>Pseudomonadota</taxon>
        <taxon>Gammaproteobacteria</taxon>
        <taxon>Enterobacterales</taxon>
        <taxon>Morganellaceae</taxon>
        <taxon>Proteus</taxon>
    </lineage>
</organism>
<dbReference type="Proteomes" id="UP000251485">
    <property type="component" value="Unassembled WGS sequence"/>
</dbReference>
<dbReference type="Proteomes" id="UP000254191">
    <property type="component" value="Unassembled WGS sequence"/>
</dbReference>
<reference evidence="8 9" key="2">
    <citation type="submission" date="2018-06" db="EMBL/GenBank/DDBJ databases">
        <authorList>
            <consortium name="Pathogen Informatics"/>
            <person name="Doyle S."/>
        </authorList>
    </citation>
    <scope>NUCLEOTIDE SEQUENCE [LARGE SCALE GENOMIC DNA]</scope>
    <source>
        <strain evidence="5 8">NCTC10975</strain>
        <strain evidence="6 9">NCTC11938</strain>
    </source>
</reference>
<dbReference type="GeneID" id="6803035"/>
<evidence type="ECO:0000313" key="10">
    <source>
        <dbReference type="Proteomes" id="UP001171165"/>
    </source>
</evidence>
<evidence type="ECO:0000313" key="8">
    <source>
        <dbReference type="Proteomes" id="UP000251485"/>
    </source>
</evidence>
<gene>
    <name evidence="5" type="primary">prsF_2</name>
    <name evidence="3" type="ORF">AM402_06575</name>
    <name evidence="5" type="ORF">NCTC10975_04921</name>
    <name evidence="6" type="ORF">NCTC11938_03540</name>
    <name evidence="4" type="ORF">PW210_003421</name>
</gene>
<feature type="signal peptide" evidence="1">
    <location>
        <begin position="1"/>
        <end position="22"/>
    </location>
</feature>